<dbReference type="Proteomes" id="UP000711995">
    <property type="component" value="Unassembled WGS sequence"/>
</dbReference>
<name>A0A968G9N0_9SPIO</name>
<evidence type="ECO:0000256" key="4">
    <source>
        <dbReference type="ARBA" id="ARBA00022692"/>
    </source>
</evidence>
<comment type="subcellular location">
    <subcellularLocation>
        <location evidence="1">Cell membrane</location>
        <topology evidence="1">Multi-pass membrane protein</topology>
    </subcellularLocation>
</comment>
<comment type="similarity">
    <text evidence="2">Belongs to the chromate ion transporter (CHR) (TC 2.A.51) family.</text>
</comment>
<feature type="transmembrane region" description="Helical" evidence="7">
    <location>
        <begin position="165"/>
        <end position="181"/>
    </location>
</feature>
<dbReference type="Pfam" id="PF02417">
    <property type="entry name" value="Chromate_transp"/>
    <property type="match status" value="1"/>
</dbReference>
<keyword evidence="9" id="KW-1185">Reference proteome</keyword>
<evidence type="ECO:0000256" key="5">
    <source>
        <dbReference type="ARBA" id="ARBA00022989"/>
    </source>
</evidence>
<dbReference type="RefSeq" id="WP_167700708.1">
    <property type="nucleotide sequence ID" value="NZ_CP118174.1"/>
</dbReference>
<reference evidence="8 9" key="1">
    <citation type="submission" date="2020-03" db="EMBL/GenBank/DDBJ databases">
        <title>Spirochaetal bacteria isolated from arthropods constitute a novel genus Entomospira genus novum within the order Spirochaetales.</title>
        <authorList>
            <person name="Grana-Miraglia L."/>
            <person name="Sikutova S."/>
            <person name="Fingerle V."/>
            <person name="Sing A."/>
            <person name="Castillo-Ramirez S."/>
            <person name="Margos G."/>
            <person name="Rudolf I."/>
        </authorList>
    </citation>
    <scope>NUCLEOTIDE SEQUENCE [LARGE SCALE GENOMIC DNA]</scope>
    <source>
        <strain evidence="8 9">BR193</strain>
    </source>
</reference>
<protein>
    <submittedName>
        <fullName evidence="8">Chromate transporter</fullName>
    </submittedName>
</protein>
<proteinExistence type="inferred from homology"/>
<evidence type="ECO:0000256" key="6">
    <source>
        <dbReference type="ARBA" id="ARBA00023136"/>
    </source>
</evidence>
<evidence type="ECO:0000256" key="3">
    <source>
        <dbReference type="ARBA" id="ARBA00022475"/>
    </source>
</evidence>
<dbReference type="EMBL" id="JAATLJ010000001">
    <property type="protein sequence ID" value="NIZ41135.1"/>
    <property type="molecule type" value="Genomic_DNA"/>
</dbReference>
<feature type="transmembrane region" description="Helical" evidence="7">
    <location>
        <begin position="6"/>
        <end position="25"/>
    </location>
</feature>
<evidence type="ECO:0000256" key="7">
    <source>
        <dbReference type="SAM" id="Phobius"/>
    </source>
</evidence>
<dbReference type="GO" id="GO:0015109">
    <property type="term" value="F:chromate transmembrane transporter activity"/>
    <property type="evidence" value="ECO:0007669"/>
    <property type="project" value="InterPro"/>
</dbReference>
<keyword evidence="6 7" id="KW-0472">Membrane</keyword>
<keyword evidence="5 7" id="KW-1133">Transmembrane helix</keyword>
<dbReference type="AlphaFoldDB" id="A0A968G9N0"/>
<dbReference type="GO" id="GO:0005886">
    <property type="term" value="C:plasma membrane"/>
    <property type="evidence" value="ECO:0007669"/>
    <property type="project" value="UniProtKB-SubCell"/>
</dbReference>
<accession>A0A968G9N0</accession>
<comment type="caution">
    <text evidence="8">The sequence shown here is derived from an EMBL/GenBank/DDBJ whole genome shotgun (WGS) entry which is preliminary data.</text>
</comment>
<evidence type="ECO:0000313" key="8">
    <source>
        <dbReference type="EMBL" id="NIZ41135.1"/>
    </source>
</evidence>
<organism evidence="8 9">
    <name type="scientific">Entomospira entomophila</name>
    <dbReference type="NCBI Taxonomy" id="2719988"/>
    <lineage>
        <taxon>Bacteria</taxon>
        <taxon>Pseudomonadati</taxon>
        <taxon>Spirochaetota</taxon>
        <taxon>Spirochaetia</taxon>
        <taxon>Spirochaetales</taxon>
        <taxon>Spirochaetaceae</taxon>
        <taxon>Entomospira</taxon>
    </lineage>
</organism>
<feature type="transmembrane region" description="Helical" evidence="7">
    <location>
        <begin position="73"/>
        <end position="94"/>
    </location>
</feature>
<keyword evidence="3" id="KW-1003">Cell membrane</keyword>
<keyword evidence="4 7" id="KW-0812">Transmembrane</keyword>
<feature type="transmembrane region" description="Helical" evidence="7">
    <location>
        <begin position="45"/>
        <end position="67"/>
    </location>
</feature>
<evidence type="ECO:0000313" key="9">
    <source>
        <dbReference type="Proteomes" id="UP000711995"/>
    </source>
</evidence>
<dbReference type="InterPro" id="IPR003370">
    <property type="entry name" value="Chromate_transpt"/>
</dbReference>
<dbReference type="PANTHER" id="PTHR43663:SF1">
    <property type="entry name" value="CHROMATE TRANSPORTER"/>
    <property type="match status" value="1"/>
</dbReference>
<evidence type="ECO:0000256" key="2">
    <source>
        <dbReference type="ARBA" id="ARBA00005262"/>
    </source>
</evidence>
<feature type="transmembrane region" description="Helical" evidence="7">
    <location>
        <begin position="106"/>
        <end position="131"/>
    </location>
</feature>
<evidence type="ECO:0000256" key="1">
    <source>
        <dbReference type="ARBA" id="ARBA00004651"/>
    </source>
</evidence>
<sequence length="182" mass="19979">MIYLQLAWTFFFIGAISFGGGFAMLPLLERMLVDDWISQQQFLDILAISQATPGAFAINAATYVGAIAVSSSILGSSIATMTLSMPGFLLSYYVAYPMLKAKEHPYIAILMKYLSPTTLGLISFAGLNLFINELTATPSFQTIDLRAGLFMILSAIILRFKLMKSITLIFSMALLGLVLYLF</sequence>
<dbReference type="InterPro" id="IPR052518">
    <property type="entry name" value="CHR_Transporter"/>
</dbReference>
<gene>
    <name evidence="8" type="ORF">HCT14_06425</name>
</gene>
<dbReference type="PANTHER" id="PTHR43663">
    <property type="entry name" value="CHROMATE TRANSPORT PROTEIN-RELATED"/>
    <property type="match status" value="1"/>
</dbReference>